<evidence type="ECO:0000313" key="3">
    <source>
        <dbReference type="EMBL" id="GAA3509837.1"/>
    </source>
</evidence>
<evidence type="ECO:0000313" key="4">
    <source>
        <dbReference type="Proteomes" id="UP001499984"/>
    </source>
</evidence>
<feature type="region of interest" description="Disordered" evidence="1">
    <location>
        <begin position="121"/>
        <end position="140"/>
    </location>
</feature>
<organism evidence="3 4">
    <name type="scientific">Streptomyces shaanxiensis</name>
    <dbReference type="NCBI Taxonomy" id="653357"/>
    <lineage>
        <taxon>Bacteria</taxon>
        <taxon>Bacillati</taxon>
        <taxon>Actinomycetota</taxon>
        <taxon>Actinomycetes</taxon>
        <taxon>Kitasatosporales</taxon>
        <taxon>Streptomycetaceae</taxon>
        <taxon>Streptomyces</taxon>
    </lineage>
</organism>
<evidence type="ECO:0000256" key="2">
    <source>
        <dbReference type="SAM" id="SignalP"/>
    </source>
</evidence>
<dbReference type="Proteomes" id="UP001499984">
    <property type="component" value="Unassembled WGS sequence"/>
</dbReference>
<protein>
    <recommendedName>
        <fullName evidence="5">Lipoprotein</fullName>
    </recommendedName>
</protein>
<comment type="caution">
    <text evidence="3">The sequence shown here is derived from an EMBL/GenBank/DDBJ whole genome shotgun (WGS) entry which is preliminary data.</text>
</comment>
<proteinExistence type="predicted"/>
<keyword evidence="4" id="KW-1185">Reference proteome</keyword>
<gene>
    <name evidence="3" type="ORF">GCM10022233_88150</name>
</gene>
<feature type="compositionally biased region" description="Basic and acidic residues" evidence="1">
    <location>
        <begin position="127"/>
        <end position="137"/>
    </location>
</feature>
<keyword evidence="2" id="KW-0732">Signal</keyword>
<reference evidence="4" key="1">
    <citation type="journal article" date="2019" name="Int. J. Syst. Evol. Microbiol.">
        <title>The Global Catalogue of Microorganisms (GCM) 10K type strain sequencing project: providing services to taxonomists for standard genome sequencing and annotation.</title>
        <authorList>
            <consortium name="The Broad Institute Genomics Platform"/>
            <consortium name="The Broad Institute Genome Sequencing Center for Infectious Disease"/>
            <person name="Wu L."/>
            <person name="Ma J."/>
        </authorList>
    </citation>
    <scope>NUCLEOTIDE SEQUENCE [LARGE SCALE GENOMIC DNA]</scope>
    <source>
        <strain evidence="4">JCM 16925</strain>
    </source>
</reference>
<sequence length="174" mass="19100">MTSAVPNRALGRRRRAPLLTLAALLLSAIAACSDSGNRADTVPSASPTRAAAGPRDLVGAWESARPGSNTTLAYRFTEEGKYKYVGLLSYPMGVEGIYELTHIVEGTYEASAQALTLRPRSATVTRKNPENPERDYTNRPAPVETQNYRWTVADRKLSLIRRDGTKFVFTRVSP</sequence>
<evidence type="ECO:0008006" key="5">
    <source>
        <dbReference type="Google" id="ProtNLM"/>
    </source>
</evidence>
<feature type="signal peptide" evidence="2">
    <location>
        <begin position="1"/>
        <end position="30"/>
    </location>
</feature>
<accession>A0ABP6UMI8</accession>
<dbReference type="EMBL" id="BAAAZY010000046">
    <property type="protein sequence ID" value="GAA3509837.1"/>
    <property type="molecule type" value="Genomic_DNA"/>
</dbReference>
<name>A0ABP6UMI8_9ACTN</name>
<dbReference type="RefSeq" id="WP_345022196.1">
    <property type="nucleotide sequence ID" value="NZ_BAAAZY010000046.1"/>
</dbReference>
<evidence type="ECO:0000256" key="1">
    <source>
        <dbReference type="SAM" id="MobiDB-lite"/>
    </source>
</evidence>
<feature type="chain" id="PRO_5047361651" description="Lipoprotein" evidence="2">
    <location>
        <begin position="31"/>
        <end position="174"/>
    </location>
</feature>